<dbReference type="InParanoid" id="D3B5Z6"/>
<dbReference type="PANTHER" id="PTHR13112:SF0">
    <property type="entry name" value="FI21285P1"/>
    <property type="match status" value="1"/>
</dbReference>
<dbReference type="PANTHER" id="PTHR13112">
    <property type="entry name" value="UPF3 REGULATOR OF NONSENSE TRANSCRIPTS-LIKE PROTEIN"/>
    <property type="match status" value="1"/>
</dbReference>
<evidence type="ECO:0000256" key="5">
    <source>
        <dbReference type="SAM" id="MobiDB-lite"/>
    </source>
</evidence>
<keyword evidence="4" id="KW-0539">Nucleus</keyword>
<keyword evidence="8" id="KW-1185">Reference proteome</keyword>
<evidence type="ECO:0000256" key="3">
    <source>
        <dbReference type="ARBA" id="ARBA00023161"/>
    </source>
</evidence>
<dbReference type="Gene3D" id="3.30.70.330">
    <property type="match status" value="1"/>
</dbReference>
<evidence type="ECO:0000256" key="1">
    <source>
        <dbReference type="ARBA" id="ARBA00004123"/>
    </source>
</evidence>
<evidence type="ECO:0000256" key="2">
    <source>
        <dbReference type="ARBA" id="ARBA00005991"/>
    </source>
</evidence>
<keyword evidence="3" id="KW-0866">Nonsense-mediated mRNA decay</keyword>
<dbReference type="OMA" id="IMADIYV"/>
<organism evidence="7 8">
    <name type="scientific">Heterostelium pallidum (strain ATCC 26659 / Pp 5 / PN500)</name>
    <name type="common">Cellular slime mold</name>
    <name type="synonym">Polysphondylium pallidum</name>
    <dbReference type="NCBI Taxonomy" id="670386"/>
    <lineage>
        <taxon>Eukaryota</taxon>
        <taxon>Amoebozoa</taxon>
        <taxon>Evosea</taxon>
        <taxon>Eumycetozoa</taxon>
        <taxon>Dictyostelia</taxon>
        <taxon>Acytosteliales</taxon>
        <taxon>Acytosteliaceae</taxon>
        <taxon>Heterostelium</taxon>
    </lineage>
</organism>
<dbReference type="InterPro" id="IPR039722">
    <property type="entry name" value="Upf3"/>
</dbReference>
<protein>
    <recommendedName>
        <fullName evidence="6">UPF3 domain-containing protein</fullName>
    </recommendedName>
</protein>
<proteinExistence type="inferred from homology"/>
<name>D3B5Z6_HETP5</name>
<dbReference type="GO" id="GO:0000184">
    <property type="term" value="P:nuclear-transcribed mRNA catabolic process, nonsense-mediated decay"/>
    <property type="evidence" value="ECO:0007669"/>
    <property type="project" value="UniProtKB-KW"/>
</dbReference>
<dbReference type="Proteomes" id="UP000001396">
    <property type="component" value="Unassembled WGS sequence"/>
</dbReference>
<evidence type="ECO:0000256" key="4">
    <source>
        <dbReference type="ARBA" id="ARBA00023242"/>
    </source>
</evidence>
<dbReference type="InterPro" id="IPR005120">
    <property type="entry name" value="UPF3_dom"/>
</dbReference>
<feature type="region of interest" description="Disordered" evidence="5">
    <location>
        <begin position="152"/>
        <end position="173"/>
    </location>
</feature>
<dbReference type="GO" id="GO:0005730">
    <property type="term" value="C:nucleolus"/>
    <property type="evidence" value="ECO:0007669"/>
    <property type="project" value="TreeGrafter"/>
</dbReference>
<accession>D3B5Z6</accession>
<dbReference type="Pfam" id="PF03467">
    <property type="entry name" value="Smg4_UPF3"/>
    <property type="match status" value="1"/>
</dbReference>
<dbReference type="GO" id="GO:0003729">
    <property type="term" value="F:mRNA binding"/>
    <property type="evidence" value="ECO:0007669"/>
    <property type="project" value="TreeGrafter"/>
</dbReference>
<dbReference type="RefSeq" id="XP_020435411.1">
    <property type="nucleotide sequence ID" value="XM_020574997.1"/>
</dbReference>
<dbReference type="InterPro" id="IPR035979">
    <property type="entry name" value="RBD_domain_sf"/>
</dbReference>
<reference evidence="7 8" key="1">
    <citation type="journal article" date="2011" name="Genome Res.">
        <title>Phylogeny-wide analysis of social amoeba genomes highlights ancient origins for complex intercellular communication.</title>
        <authorList>
            <person name="Heidel A.J."/>
            <person name="Lawal H.M."/>
            <person name="Felder M."/>
            <person name="Schilde C."/>
            <person name="Helps N.R."/>
            <person name="Tunggal B."/>
            <person name="Rivero F."/>
            <person name="John U."/>
            <person name="Schleicher M."/>
            <person name="Eichinger L."/>
            <person name="Platzer M."/>
            <person name="Noegel A.A."/>
            <person name="Schaap P."/>
            <person name="Gloeckner G."/>
        </authorList>
    </citation>
    <scope>NUCLEOTIDE SEQUENCE [LARGE SCALE GENOMIC DNA]</scope>
    <source>
        <strain evidence="8">ATCC 26659 / Pp 5 / PN500</strain>
    </source>
</reference>
<feature type="domain" description="UPF3" evidence="6">
    <location>
        <begin position="11"/>
        <end position="159"/>
    </location>
</feature>
<dbReference type="InterPro" id="IPR012677">
    <property type="entry name" value="Nucleotide-bd_a/b_plait_sf"/>
</dbReference>
<evidence type="ECO:0000313" key="7">
    <source>
        <dbReference type="EMBL" id="EFA83294.1"/>
    </source>
</evidence>
<dbReference type="GO" id="GO:0045727">
    <property type="term" value="P:positive regulation of translation"/>
    <property type="evidence" value="ECO:0007669"/>
    <property type="project" value="TreeGrafter"/>
</dbReference>
<evidence type="ECO:0000259" key="6">
    <source>
        <dbReference type="Pfam" id="PF03467"/>
    </source>
</evidence>
<dbReference type="AlphaFoldDB" id="D3B5Z6"/>
<dbReference type="EMBL" id="ADBJ01000017">
    <property type="protein sequence ID" value="EFA83294.1"/>
    <property type="molecule type" value="Genomic_DNA"/>
</dbReference>
<comment type="caution">
    <text evidence="7">The sequence shown here is derived from an EMBL/GenBank/DDBJ whole genome shotgun (WGS) entry which is preliminary data.</text>
</comment>
<dbReference type="STRING" id="670386.D3B5Z6"/>
<feature type="compositionally biased region" description="Basic residues" evidence="5">
    <location>
        <begin position="157"/>
        <end position="173"/>
    </location>
</feature>
<gene>
    <name evidence="7" type="ORF">PPL_04084</name>
</gene>
<dbReference type="GO" id="GO:0005737">
    <property type="term" value="C:cytoplasm"/>
    <property type="evidence" value="ECO:0007669"/>
    <property type="project" value="TreeGrafter"/>
</dbReference>
<dbReference type="SUPFAM" id="SSF54928">
    <property type="entry name" value="RNA-binding domain, RBD"/>
    <property type="match status" value="1"/>
</dbReference>
<dbReference type="GeneID" id="31359571"/>
<sequence>MSGNIMADIYVIRNLPYNLEEIKLQSLITQSFTQEQVQIVEYTQGFAGPKENVATRCYVKINKSSVDAFIDYMDGRPFVNSRGVEERSTLEKVIYYLSVARPANNKHNNTVETSKTYLSFLQQLNAPEVQPPSLESLVNSIEKKQQPTSLIIEELRKKKSGKKKSKYSKKGKG</sequence>
<comment type="subcellular location">
    <subcellularLocation>
        <location evidence="1">Nucleus</location>
    </subcellularLocation>
</comment>
<evidence type="ECO:0000313" key="8">
    <source>
        <dbReference type="Proteomes" id="UP000001396"/>
    </source>
</evidence>
<comment type="similarity">
    <text evidence="2">Belongs to the RENT3 family.</text>
</comment>